<evidence type="ECO:0000313" key="3">
    <source>
        <dbReference type="Proteomes" id="UP000828390"/>
    </source>
</evidence>
<reference evidence="2" key="2">
    <citation type="submission" date="2020-11" db="EMBL/GenBank/DDBJ databases">
        <authorList>
            <person name="McCartney M.A."/>
            <person name="Auch B."/>
            <person name="Kono T."/>
            <person name="Mallez S."/>
            <person name="Becker A."/>
            <person name="Gohl D.M."/>
            <person name="Silverstein K.A.T."/>
            <person name="Koren S."/>
            <person name="Bechman K.B."/>
            <person name="Herman A."/>
            <person name="Abrahante J.E."/>
            <person name="Garbe J."/>
        </authorList>
    </citation>
    <scope>NUCLEOTIDE SEQUENCE</scope>
    <source>
        <strain evidence="2">Duluth1</strain>
        <tissue evidence="2">Whole animal</tissue>
    </source>
</reference>
<keyword evidence="3" id="KW-1185">Reference proteome</keyword>
<evidence type="ECO:0000256" key="1">
    <source>
        <dbReference type="SAM" id="MobiDB-lite"/>
    </source>
</evidence>
<name>A0A9D4GSX2_DREPO</name>
<reference evidence="2" key="1">
    <citation type="journal article" date="2019" name="bioRxiv">
        <title>The Genome of the Zebra Mussel, Dreissena polymorpha: A Resource for Invasive Species Research.</title>
        <authorList>
            <person name="McCartney M.A."/>
            <person name="Auch B."/>
            <person name="Kono T."/>
            <person name="Mallez S."/>
            <person name="Zhang Y."/>
            <person name="Obille A."/>
            <person name="Becker A."/>
            <person name="Abrahante J.E."/>
            <person name="Garbe J."/>
            <person name="Badalamenti J.P."/>
            <person name="Herman A."/>
            <person name="Mangelson H."/>
            <person name="Liachko I."/>
            <person name="Sullivan S."/>
            <person name="Sone E.D."/>
            <person name="Koren S."/>
            <person name="Silverstein K.A.T."/>
            <person name="Beckman K.B."/>
            <person name="Gohl D.M."/>
        </authorList>
    </citation>
    <scope>NUCLEOTIDE SEQUENCE</scope>
    <source>
        <strain evidence="2">Duluth1</strain>
        <tissue evidence="2">Whole animal</tissue>
    </source>
</reference>
<protein>
    <submittedName>
        <fullName evidence="2">Uncharacterized protein</fullName>
    </submittedName>
</protein>
<dbReference type="AlphaFoldDB" id="A0A9D4GSX2"/>
<accession>A0A9D4GSX2</accession>
<comment type="caution">
    <text evidence="2">The sequence shown here is derived from an EMBL/GenBank/DDBJ whole genome shotgun (WGS) entry which is preliminary data.</text>
</comment>
<evidence type="ECO:0000313" key="2">
    <source>
        <dbReference type="EMBL" id="KAH3820920.1"/>
    </source>
</evidence>
<dbReference type="Proteomes" id="UP000828390">
    <property type="component" value="Unassembled WGS sequence"/>
</dbReference>
<feature type="compositionally biased region" description="Acidic residues" evidence="1">
    <location>
        <begin position="64"/>
        <end position="82"/>
    </location>
</feature>
<sequence length="106" mass="11687">MNDMDIAALTTGSDELAMDYETSSDDADFIRQCSIAAARASASSHVAREDGRINWLVGSPHDIEDQEMNEKSEEEAMEEGGEEGSPHDIKHQEMKEKAEEEAIEEG</sequence>
<dbReference type="EMBL" id="JAIWYP010000005">
    <property type="protein sequence ID" value="KAH3820920.1"/>
    <property type="molecule type" value="Genomic_DNA"/>
</dbReference>
<organism evidence="2 3">
    <name type="scientific">Dreissena polymorpha</name>
    <name type="common">Zebra mussel</name>
    <name type="synonym">Mytilus polymorpha</name>
    <dbReference type="NCBI Taxonomy" id="45954"/>
    <lineage>
        <taxon>Eukaryota</taxon>
        <taxon>Metazoa</taxon>
        <taxon>Spiralia</taxon>
        <taxon>Lophotrochozoa</taxon>
        <taxon>Mollusca</taxon>
        <taxon>Bivalvia</taxon>
        <taxon>Autobranchia</taxon>
        <taxon>Heteroconchia</taxon>
        <taxon>Euheterodonta</taxon>
        <taxon>Imparidentia</taxon>
        <taxon>Neoheterodontei</taxon>
        <taxon>Myida</taxon>
        <taxon>Dreissenoidea</taxon>
        <taxon>Dreissenidae</taxon>
        <taxon>Dreissena</taxon>
    </lineage>
</organism>
<gene>
    <name evidence="2" type="ORF">DPMN_122669</name>
</gene>
<feature type="region of interest" description="Disordered" evidence="1">
    <location>
        <begin position="58"/>
        <end position="106"/>
    </location>
</feature>
<proteinExistence type="predicted"/>
<feature type="compositionally biased region" description="Basic and acidic residues" evidence="1">
    <location>
        <begin position="84"/>
        <end position="100"/>
    </location>
</feature>